<dbReference type="SMART" id="SM01217">
    <property type="entry name" value="Fn3_like"/>
    <property type="match status" value="1"/>
</dbReference>
<dbReference type="GO" id="GO:0008422">
    <property type="term" value="F:beta-glucosidase activity"/>
    <property type="evidence" value="ECO:0007669"/>
    <property type="project" value="UniProtKB-ARBA"/>
</dbReference>
<dbReference type="PROSITE" id="PS51820">
    <property type="entry name" value="PA14"/>
    <property type="match status" value="1"/>
</dbReference>
<dbReference type="Gene3D" id="2.60.120.260">
    <property type="entry name" value="Galactose-binding domain-like"/>
    <property type="match status" value="1"/>
</dbReference>
<dbReference type="PRINTS" id="PR00133">
    <property type="entry name" value="GLHYDRLASE3"/>
</dbReference>
<dbReference type="InterPro" id="IPR036962">
    <property type="entry name" value="Glyco_hydro_3_N_sf"/>
</dbReference>
<dbReference type="Pfam" id="PF14310">
    <property type="entry name" value="Fn3-like"/>
    <property type="match status" value="1"/>
</dbReference>
<organism evidence="6 7">
    <name type="scientific">Fimbriimonas ginsengisoli Gsoil 348</name>
    <dbReference type="NCBI Taxonomy" id="661478"/>
    <lineage>
        <taxon>Bacteria</taxon>
        <taxon>Bacillati</taxon>
        <taxon>Armatimonadota</taxon>
        <taxon>Fimbriimonadia</taxon>
        <taxon>Fimbriimonadales</taxon>
        <taxon>Fimbriimonadaceae</taxon>
        <taxon>Fimbriimonas</taxon>
    </lineage>
</organism>
<keyword evidence="7" id="KW-1185">Reference proteome</keyword>
<evidence type="ECO:0000256" key="1">
    <source>
        <dbReference type="ARBA" id="ARBA00005336"/>
    </source>
</evidence>
<keyword evidence="4" id="KW-0326">Glycosidase</keyword>
<dbReference type="InterPro" id="IPR019800">
    <property type="entry name" value="Glyco_hydro_3_AS"/>
</dbReference>
<evidence type="ECO:0000259" key="5">
    <source>
        <dbReference type="PROSITE" id="PS51820"/>
    </source>
</evidence>
<evidence type="ECO:0000256" key="2">
    <source>
        <dbReference type="ARBA" id="ARBA00022801"/>
    </source>
</evidence>
<protein>
    <submittedName>
        <fullName evidence="6">Glycoside hydrolase family protein</fullName>
    </submittedName>
</protein>
<dbReference type="InterPro" id="IPR011658">
    <property type="entry name" value="PA14_dom"/>
</dbReference>
<evidence type="ECO:0000313" key="6">
    <source>
        <dbReference type="EMBL" id="AIE85047.1"/>
    </source>
</evidence>
<dbReference type="RefSeq" id="WP_025226355.1">
    <property type="nucleotide sequence ID" value="NZ_CP007139.1"/>
</dbReference>
<proteinExistence type="inferred from homology"/>
<dbReference type="InterPro" id="IPR050288">
    <property type="entry name" value="Cellulose_deg_GH3"/>
</dbReference>
<dbReference type="STRING" id="661478.OP10G_1679"/>
<dbReference type="OrthoDB" id="9805821at2"/>
<dbReference type="InterPro" id="IPR013783">
    <property type="entry name" value="Ig-like_fold"/>
</dbReference>
<evidence type="ECO:0000313" key="7">
    <source>
        <dbReference type="Proteomes" id="UP000027982"/>
    </source>
</evidence>
<keyword evidence="3" id="KW-0119">Carbohydrate metabolism</keyword>
<dbReference type="InterPro" id="IPR037524">
    <property type="entry name" value="PA14/GLEYA"/>
</dbReference>
<dbReference type="PANTHER" id="PTHR42715:SF10">
    <property type="entry name" value="BETA-GLUCOSIDASE"/>
    <property type="match status" value="1"/>
</dbReference>
<dbReference type="PANTHER" id="PTHR42715">
    <property type="entry name" value="BETA-GLUCOSIDASE"/>
    <property type="match status" value="1"/>
</dbReference>
<name>A0A068NNV2_FIMGI</name>
<reference evidence="6 7" key="1">
    <citation type="journal article" date="2014" name="PLoS ONE">
        <title>The first complete genome sequence of the class fimbriimonadia in the phylum armatimonadetes.</title>
        <authorList>
            <person name="Hu Z.Y."/>
            <person name="Wang Y.Z."/>
            <person name="Im W.T."/>
            <person name="Wang S.Y."/>
            <person name="Zhao G.P."/>
            <person name="Zheng H.J."/>
            <person name="Quan Z.X."/>
        </authorList>
    </citation>
    <scope>NUCLEOTIDE SEQUENCE [LARGE SCALE GENOMIC DNA]</scope>
    <source>
        <strain evidence="6">Gsoil 348</strain>
    </source>
</reference>
<dbReference type="InterPro" id="IPR017853">
    <property type="entry name" value="GH"/>
</dbReference>
<dbReference type="Gene3D" id="3.40.50.1700">
    <property type="entry name" value="Glycoside hydrolase family 3 C-terminal domain"/>
    <property type="match status" value="1"/>
</dbReference>
<dbReference type="Gene3D" id="3.20.20.300">
    <property type="entry name" value="Glycoside hydrolase, family 3, N-terminal domain"/>
    <property type="match status" value="1"/>
</dbReference>
<dbReference type="AlphaFoldDB" id="A0A068NNV2"/>
<dbReference type="HOGENOM" id="CLU_004542_4_2_0"/>
<dbReference type="Pfam" id="PF07691">
    <property type="entry name" value="PA14"/>
    <property type="match status" value="1"/>
</dbReference>
<dbReference type="GO" id="GO:0005975">
    <property type="term" value="P:carbohydrate metabolic process"/>
    <property type="evidence" value="ECO:0007669"/>
    <property type="project" value="InterPro"/>
</dbReference>
<dbReference type="InterPro" id="IPR001764">
    <property type="entry name" value="Glyco_hydro_3_N"/>
</dbReference>
<dbReference type="InterPro" id="IPR036881">
    <property type="entry name" value="Glyco_hydro_3_C_sf"/>
</dbReference>
<accession>A0A068NNV2</accession>
<evidence type="ECO:0000256" key="3">
    <source>
        <dbReference type="ARBA" id="ARBA00023277"/>
    </source>
</evidence>
<dbReference type="EMBL" id="CP007139">
    <property type="protein sequence ID" value="AIE85047.1"/>
    <property type="molecule type" value="Genomic_DNA"/>
</dbReference>
<dbReference type="PROSITE" id="PS00775">
    <property type="entry name" value="GLYCOSYL_HYDROL_F3"/>
    <property type="match status" value="1"/>
</dbReference>
<sequence length="823" mass="90942">MLTPLILAMLSHALPASQRPPTDAAVERRVEEILGKMTVEEKIDYIGGYRGFYTQPIARLGLDPYKMSDGPAGVRNYGPDTAYTSPVTMAASWDPELARRVGRSFGLDARQRGVHIVLAPGVNINRVPMNGRNFEYLGEDPYLASQLVAPWIQGIQGEGVIATVKHYAANSQEHGRWNYSMDVDERTLREIYFPAFEAAVKKGKVWSVMCAYNLLNGVYCSENKWLLDDVLKKDWGFQGFVMSDWGAVHSSIPVANGGLDLEMPGPQFLNRRTLTPALQDGTVSQATIDDKVRRMLRAFVSMGFLDRKQERPELPAESPEGAETTYQEAKEGMVLLKNDHNILPFDARKVKKIAVIGPNGHPAVWGGGGSAFTTPFRAISVRDAIAAAVPGATVTFAPGMVASSSESFGTARFQTESGANGLTAEYFNNKNLEGTPQVTRIDRRVNAHYENAPAPGIERTNFSVRWTGTFTVPETGDYEIVARGDDGFRVWIDGKKVIDEWRDQAAFDAMATLHFAADSTHSVKMEYYQGEGDAEIHLGWRKVSGRSIDEAVNAAKDADAVVVSVGFNPRLEGEGDDRTFRLPKGQDDLIKRVAAVNRNVVVVLNAGASVDTTRWLDKVPGFVQAWYPGQDGNRALAAILFGKENPSGKLPISFDRRWEYSAAYGNYPGDPEKRVKYAEGIFVGYRHYDASKYKPLYPFGFGLSYTTYGYSNLTVTPMRSHEPQVRVEFDVRNTGKRTGDEIAQVYVRAPKGSVPRPVKELKGFSRVRAIRPGASKHVVVTLDSRAFAYWDVAKKDWVVPHGEYRILVGGSSQNLPLSGSVRL</sequence>
<dbReference type="InterPro" id="IPR026891">
    <property type="entry name" value="Fn3-like"/>
</dbReference>
<evidence type="ECO:0000256" key="4">
    <source>
        <dbReference type="RuleBase" id="RU361161"/>
    </source>
</evidence>
<dbReference type="Gene3D" id="2.60.40.10">
    <property type="entry name" value="Immunoglobulins"/>
    <property type="match status" value="1"/>
</dbReference>
<dbReference type="Pfam" id="PF00933">
    <property type="entry name" value="Glyco_hydro_3"/>
    <property type="match status" value="1"/>
</dbReference>
<dbReference type="Proteomes" id="UP000027982">
    <property type="component" value="Chromosome"/>
</dbReference>
<feature type="domain" description="PA14" evidence="5">
    <location>
        <begin position="417"/>
        <end position="556"/>
    </location>
</feature>
<dbReference type="Pfam" id="PF01915">
    <property type="entry name" value="Glyco_hydro_3_C"/>
    <property type="match status" value="1"/>
</dbReference>
<keyword evidence="2 4" id="KW-0378">Hydrolase</keyword>
<comment type="similarity">
    <text evidence="1 4">Belongs to the glycosyl hydrolase 3 family.</text>
</comment>
<dbReference type="SUPFAM" id="SSF51445">
    <property type="entry name" value="(Trans)glycosidases"/>
    <property type="match status" value="1"/>
</dbReference>
<gene>
    <name evidence="6" type="ORF">OP10G_1679</name>
</gene>
<dbReference type="eggNOG" id="COG1472">
    <property type="taxonomic scope" value="Bacteria"/>
</dbReference>
<dbReference type="SUPFAM" id="SSF52279">
    <property type="entry name" value="Beta-D-glucan exohydrolase, C-terminal domain"/>
    <property type="match status" value="1"/>
</dbReference>
<dbReference type="InterPro" id="IPR002772">
    <property type="entry name" value="Glyco_hydro_3_C"/>
</dbReference>
<dbReference type="FunFam" id="2.60.40.10:FF:000495">
    <property type="entry name" value="Periplasmic beta-glucosidase"/>
    <property type="match status" value="1"/>
</dbReference>
<dbReference type="KEGG" id="fgi:OP10G_1679"/>
<dbReference type="SMART" id="SM00758">
    <property type="entry name" value="PA14"/>
    <property type="match status" value="1"/>
</dbReference>